<reference evidence="2 3" key="1">
    <citation type="submission" date="2014-04" db="EMBL/GenBank/DDBJ databases">
        <title>Comparative Genomics of Cryptosporidium Species.</title>
        <authorList>
            <person name="Silva J.C."/>
            <person name="Su Q."/>
            <person name="Chalmers R."/>
            <person name="Chibucos M.C."/>
            <person name="Elwin K."/>
            <person name="Godinez A."/>
            <person name="Guo F."/>
            <person name="Huynh K."/>
            <person name="Orvis J."/>
            <person name="Ott S."/>
            <person name="Sadzewicz L."/>
            <person name="Sengamalay N."/>
            <person name="Shetty A."/>
            <person name="Sun M."/>
            <person name="Tallon L."/>
            <person name="Xiao L."/>
            <person name="Zhang H."/>
            <person name="Fraser C.M."/>
            <person name="Zhu G."/>
            <person name="Kissinger J."/>
            <person name="Widmer G."/>
        </authorList>
    </citation>
    <scope>NUCLEOTIDE SEQUENCE [LARGE SCALE GENOMIC DNA]</scope>
    <source>
        <strain evidence="2 3">UKMEL1</strain>
    </source>
</reference>
<keyword evidence="1" id="KW-1133">Transmembrane helix</keyword>
<evidence type="ECO:0000256" key="1">
    <source>
        <dbReference type="SAM" id="Phobius"/>
    </source>
</evidence>
<dbReference type="AlphaFoldDB" id="A0A2P4YZC8"/>
<organism evidence="2 3">
    <name type="scientific">Cryptosporidium meleagridis</name>
    <dbReference type="NCBI Taxonomy" id="93969"/>
    <lineage>
        <taxon>Eukaryota</taxon>
        <taxon>Sar</taxon>
        <taxon>Alveolata</taxon>
        <taxon>Apicomplexa</taxon>
        <taxon>Conoidasida</taxon>
        <taxon>Coccidia</taxon>
        <taxon>Eucoccidiorida</taxon>
        <taxon>Eimeriorina</taxon>
        <taxon>Cryptosporidiidae</taxon>
        <taxon>Cryptosporidium</taxon>
    </lineage>
</organism>
<dbReference type="EMBL" id="JIBK01000010">
    <property type="protein sequence ID" value="POM83153.1"/>
    <property type="molecule type" value="Genomic_DNA"/>
</dbReference>
<sequence>MKFIKCSKGQKRVLLMIILLLISYYIYIRGFTYSKNSRYVGRYIKAYSKCLNEYFRINWLEVPKLVSKLTNLLPFVRRGNIQKLFNWGNFNKFNNEDLLPTKQNRSCKYLIMLLNPWELPIDCVSEEFLGETFNVSSSKSSTFIMEHNLNDNPWRKELYRSISEITSNNNFFEDHITLAMLGVDLENKLSNLIIEKGFIKETGEDYLNRLLDMSLELEFINEECKRNVNIKRLWEFGRLYNELNKNSESSKAGESKYYKEFLAFVYYRCIYGAEGSNESKNLKKNTNAEHLFIMLGIKVKTDLNKDSFFDVVACYQLIPIIGIEDNELVSLGNLCTWEFEKKNFYSQNDIDQEKILLIRQHIVQIDEIYSKLDIIRLNNKYNHNLTKENEMDDFQTSYLNQLIFLLKKTTRQIMIQYTFISEEISNFINSSRKFDQNFEAKPPKSPSFYPVISTTGIKNNISNQLNKQISDSINWKQLISSIVDSAQNILVREHINTMLINFLFDAIINMLNPWISLFYQASFIINSYLSIISFLLVIVAILVCFNTIPCFRNEKDEKKSQNIWSKVLRIYKANVIVILLNAILILGGLIRYLYLPNEIELLNTNIAIIKAVNKVFNIVLCPCVVNIITSFSTVFSIFQWQLIWMSRKLSFSSLINL</sequence>
<gene>
    <name evidence="2" type="ORF">CmeUKMEL1_05970</name>
</gene>
<keyword evidence="3" id="KW-1185">Reference proteome</keyword>
<feature type="transmembrane region" description="Helical" evidence="1">
    <location>
        <begin position="528"/>
        <end position="551"/>
    </location>
</feature>
<dbReference type="Proteomes" id="UP000236928">
    <property type="component" value="Unassembled WGS sequence"/>
</dbReference>
<dbReference type="VEuPathDB" id="CryptoDB:CmeUKMEL1_05970"/>
<keyword evidence="1" id="KW-0812">Transmembrane</keyword>
<feature type="transmembrane region" description="Helical" evidence="1">
    <location>
        <begin position="12"/>
        <end position="28"/>
    </location>
</feature>
<comment type="caution">
    <text evidence="2">The sequence shown here is derived from an EMBL/GenBank/DDBJ whole genome shotgun (WGS) entry which is preliminary data.</text>
</comment>
<evidence type="ECO:0000313" key="3">
    <source>
        <dbReference type="Proteomes" id="UP000236928"/>
    </source>
</evidence>
<feature type="transmembrane region" description="Helical" evidence="1">
    <location>
        <begin position="571"/>
        <end position="595"/>
    </location>
</feature>
<name>A0A2P4YZC8_9CRYT</name>
<accession>A0A2P4YZC8</accession>
<protein>
    <submittedName>
        <fullName evidence="2">Uncharacterized protein</fullName>
    </submittedName>
</protein>
<keyword evidence="1" id="KW-0472">Membrane</keyword>
<evidence type="ECO:0000313" key="2">
    <source>
        <dbReference type="EMBL" id="POM83153.1"/>
    </source>
</evidence>
<feature type="transmembrane region" description="Helical" evidence="1">
    <location>
        <begin position="615"/>
        <end position="638"/>
    </location>
</feature>
<proteinExistence type="predicted"/>
<dbReference type="OrthoDB" id="343986at2759"/>